<keyword evidence="4" id="KW-0406">Ion transport</keyword>
<gene>
    <name evidence="7" type="ORF">A3C96_04070</name>
</gene>
<evidence type="ECO:0000256" key="4">
    <source>
        <dbReference type="ARBA" id="ARBA00023065"/>
    </source>
</evidence>
<keyword evidence="3" id="KW-0375">Hydrogen ion transport</keyword>
<keyword evidence="2" id="KW-0813">Transport</keyword>
<evidence type="ECO:0000256" key="3">
    <source>
        <dbReference type="ARBA" id="ARBA00022781"/>
    </source>
</evidence>
<dbReference type="InterPro" id="IPR000711">
    <property type="entry name" value="ATPase_OSCP/dsu"/>
</dbReference>
<comment type="subcellular location">
    <subcellularLocation>
        <location evidence="1">Membrane</location>
    </subcellularLocation>
</comment>
<keyword evidence="6" id="KW-0066">ATP synthesis</keyword>
<organism evidence="7 8">
    <name type="scientific">Candidatus Uhrbacteria bacterium RIFCSPHIGHO2_02_FULL_60_10</name>
    <dbReference type="NCBI Taxonomy" id="1802392"/>
    <lineage>
        <taxon>Bacteria</taxon>
        <taxon>Candidatus Uhriibacteriota</taxon>
    </lineage>
</organism>
<keyword evidence="5" id="KW-0472">Membrane</keyword>
<reference evidence="7 8" key="1">
    <citation type="journal article" date="2016" name="Nat. Commun.">
        <title>Thousands of microbial genomes shed light on interconnected biogeochemical processes in an aquifer system.</title>
        <authorList>
            <person name="Anantharaman K."/>
            <person name="Brown C.T."/>
            <person name="Hug L.A."/>
            <person name="Sharon I."/>
            <person name="Castelle C.J."/>
            <person name="Probst A.J."/>
            <person name="Thomas B.C."/>
            <person name="Singh A."/>
            <person name="Wilkins M.J."/>
            <person name="Karaoz U."/>
            <person name="Brodie E.L."/>
            <person name="Williams K.H."/>
            <person name="Hubbard S.S."/>
            <person name="Banfield J.F."/>
        </authorList>
    </citation>
    <scope>NUCLEOTIDE SEQUENCE [LARGE SCALE GENOMIC DNA]</scope>
</reference>
<evidence type="ECO:0000313" key="8">
    <source>
        <dbReference type="Proteomes" id="UP000177088"/>
    </source>
</evidence>
<comment type="caution">
    <text evidence="7">The sequence shown here is derived from an EMBL/GenBank/DDBJ whole genome shotgun (WGS) entry which is preliminary data.</text>
</comment>
<dbReference type="EMBL" id="MGEA01000015">
    <property type="protein sequence ID" value="OGL74557.1"/>
    <property type="molecule type" value="Genomic_DNA"/>
</dbReference>
<dbReference type="GO" id="GO:0016020">
    <property type="term" value="C:membrane"/>
    <property type="evidence" value="ECO:0007669"/>
    <property type="project" value="UniProtKB-SubCell"/>
</dbReference>
<evidence type="ECO:0000313" key="7">
    <source>
        <dbReference type="EMBL" id="OGL74557.1"/>
    </source>
</evidence>
<evidence type="ECO:0000256" key="5">
    <source>
        <dbReference type="ARBA" id="ARBA00023136"/>
    </source>
</evidence>
<protein>
    <submittedName>
        <fullName evidence="7">Uncharacterized protein</fullName>
    </submittedName>
</protein>
<evidence type="ECO:0000256" key="1">
    <source>
        <dbReference type="ARBA" id="ARBA00004370"/>
    </source>
</evidence>
<evidence type="ECO:0000256" key="6">
    <source>
        <dbReference type="ARBA" id="ARBA00023310"/>
    </source>
</evidence>
<accession>A0A1F7UA17</accession>
<dbReference type="AlphaFoldDB" id="A0A1F7UA17"/>
<dbReference type="Pfam" id="PF00213">
    <property type="entry name" value="OSCP"/>
    <property type="match status" value="1"/>
</dbReference>
<name>A0A1F7UA17_9BACT</name>
<sequence>MKITPRELARVLYLAAKDLSKPAAEAVVKRFVNMARTRGWAPLLNEALIQLPAVADRVDGIEGVTVETARPQDGKIIGALLRAVGLEPERAVVTVKVVPELVSGARVRRTDLVLDLSGRRQLERLRRPSKDGA</sequence>
<proteinExistence type="predicted"/>
<dbReference type="GO" id="GO:0046933">
    <property type="term" value="F:proton-transporting ATP synthase activity, rotational mechanism"/>
    <property type="evidence" value="ECO:0007669"/>
    <property type="project" value="InterPro"/>
</dbReference>
<evidence type="ECO:0000256" key="2">
    <source>
        <dbReference type="ARBA" id="ARBA00022448"/>
    </source>
</evidence>
<dbReference type="Proteomes" id="UP000177088">
    <property type="component" value="Unassembled WGS sequence"/>
</dbReference>